<dbReference type="AlphaFoldDB" id="A0A3D6BQ45"/>
<organism evidence="2 3">
    <name type="scientific">Xanthomarina gelatinilytica</name>
    <dbReference type="NCBI Taxonomy" id="1137281"/>
    <lineage>
        <taxon>Bacteria</taxon>
        <taxon>Pseudomonadati</taxon>
        <taxon>Bacteroidota</taxon>
        <taxon>Flavobacteriia</taxon>
        <taxon>Flavobacteriales</taxon>
        <taxon>Flavobacteriaceae</taxon>
        <taxon>Xanthomarina</taxon>
    </lineage>
</organism>
<evidence type="ECO:0000256" key="1">
    <source>
        <dbReference type="SAM" id="Phobius"/>
    </source>
</evidence>
<keyword evidence="1" id="KW-0472">Membrane</keyword>
<dbReference type="EMBL" id="DPRK01000013">
    <property type="protein sequence ID" value="HCY80195.1"/>
    <property type="molecule type" value="Genomic_DNA"/>
</dbReference>
<reference evidence="2 3" key="1">
    <citation type="journal article" date="2018" name="Nat. Biotechnol.">
        <title>A standardized bacterial taxonomy based on genome phylogeny substantially revises the tree of life.</title>
        <authorList>
            <person name="Parks D.H."/>
            <person name="Chuvochina M."/>
            <person name="Waite D.W."/>
            <person name="Rinke C."/>
            <person name="Skarshewski A."/>
            <person name="Chaumeil P.A."/>
            <person name="Hugenholtz P."/>
        </authorList>
    </citation>
    <scope>NUCLEOTIDE SEQUENCE [LARGE SCALE GENOMIC DNA]</scope>
    <source>
        <strain evidence="2">UBA10227</strain>
    </source>
</reference>
<feature type="transmembrane region" description="Helical" evidence="1">
    <location>
        <begin position="6"/>
        <end position="23"/>
    </location>
</feature>
<protein>
    <submittedName>
        <fullName evidence="2">Uncharacterized protein</fullName>
    </submittedName>
</protein>
<name>A0A3D6BQ45_9FLAO</name>
<comment type="caution">
    <text evidence="2">The sequence shown here is derived from an EMBL/GenBank/DDBJ whole genome shotgun (WGS) entry which is preliminary data.</text>
</comment>
<keyword evidence="1" id="KW-1133">Transmembrane helix</keyword>
<dbReference type="Proteomes" id="UP000263268">
    <property type="component" value="Unassembled WGS sequence"/>
</dbReference>
<evidence type="ECO:0000313" key="3">
    <source>
        <dbReference type="Proteomes" id="UP000263268"/>
    </source>
</evidence>
<accession>A0A3D6BQ45</accession>
<sequence length="63" mass="7384">MSIFETIFFGLIIILPTLYAVILKTKLDVAEYERDYYRNKTLGLNATIRRHLGYKEEQNNGKS</sequence>
<keyword evidence="1" id="KW-0812">Transmembrane</keyword>
<proteinExistence type="predicted"/>
<gene>
    <name evidence="2" type="ORF">DHV22_00560</name>
</gene>
<evidence type="ECO:0000313" key="2">
    <source>
        <dbReference type="EMBL" id="HCY80195.1"/>
    </source>
</evidence>